<evidence type="ECO:0000256" key="2">
    <source>
        <dbReference type="SAM" id="Phobius"/>
    </source>
</evidence>
<dbReference type="AlphaFoldDB" id="A0A8J5G5S9"/>
<dbReference type="EMBL" id="JACMSC010000011">
    <property type="protein sequence ID" value="KAG6500361.1"/>
    <property type="molecule type" value="Genomic_DNA"/>
</dbReference>
<keyword evidence="4" id="KW-1185">Reference proteome</keyword>
<keyword evidence="2" id="KW-0812">Transmembrane</keyword>
<reference evidence="3 4" key="1">
    <citation type="submission" date="2020-08" db="EMBL/GenBank/DDBJ databases">
        <title>Plant Genome Project.</title>
        <authorList>
            <person name="Zhang R.-G."/>
        </authorList>
    </citation>
    <scope>NUCLEOTIDE SEQUENCE [LARGE SCALE GENOMIC DNA]</scope>
    <source>
        <tissue evidence="3">Rhizome</tissue>
    </source>
</reference>
<sequence length="203" mass="22488">MRLQLGDGEEEGGGGGMANKLKMFRNTNQTQRFRFVVLVIGCLVVSMTFIMISRPLDFPSFGLKIRRAGPSDVEGEKIAPTLRDDDQSSKESVSEKVTDLLRVSEKYQEENDLQGKKVDSITDPNKDEKPETDEAFESTSETEEEGTKNGGNSDQDESHSRMTLPTISNYTINDLAQVENKTTTPEQPGKSTAIEVHHDTGTQ</sequence>
<feature type="compositionally biased region" description="Basic and acidic residues" evidence="1">
    <location>
        <begin position="74"/>
        <end position="129"/>
    </location>
</feature>
<evidence type="ECO:0000256" key="1">
    <source>
        <dbReference type="SAM" id="MobiDB-lite"/>
    </source>
</evidence>
<name>A0A8J5G5S9_ZINOF</name>
<feature type="compositionally biased region" description="Polar residues" evidence="1">
    <location>
        <begin position="161"/>
        <end position="190"/>
    </location>
</feature>
<gene>
    <name evidence="3" type="ORF">ZIOFF_040206</name>
</gene>
<accession>A0A8J5G5S9</accession>
<dbReference type="Proteomes" id="UP000734854">
    <property type="component" value="Unassembled WGS sequence"/>
</dbReference>
<keyword evidence="2" id="KW-1133">Transmembrane helix</keyword>
<proteinExistence type="predicted"/>
<organism evidence="3 4">
    <name type="scientific">Zingiber officinale</name>
    <name type="common">Ginger</name>
    <name type="synonym">Amomum zingiber</name>
    <dbReference type="NCBI Taxonomy" id="94328"/>
    <lineage>
        <taxon>Eukaryota</taxon>
        <taxon>Viridiplantae</taxon>
        <taxon>Streptophyta</taxon>
        <taxon>Embryophyta</taxon>
        <taxon>Tracheophyta</taxon>
        <taxon>Spermatophyta</taxon>
        <taxon>Magnoliopsida</taxon>
        <taxon>Liliopsida</taxon>
        <taxon>Zingiberales</taxon>
        <taxon>Zingiberaceae</taxon>
        <taxon>Zingiber</taxon>
    </lineage>
</organism>
<evidence type="ECO:0000313" key="3">
    <source>
        <dbReference type="EMBL" id="KAG6500361.1"/>
    </source>
</evidence>
<feature type="region of interest" description="Disordered" evidence="1">
    <location>
        <begin position="71"/>
        <end position="203"/>
    </location>
</feature>
<feature type="transmembrane region" description="Helical" evidence="2">
    <location>
        <begin position="33"/>
        <end position="52"/>
    </location>
</feature>
<comment type="caution">
    <text evidence="3">The sequence shown here is derived from an EMBL/GenBank/DDBJ whole genome shotgun (WGS) entry which is preliminary data.</text>
</comment>
<keyword evidence="2" id="KW-0472">Membrane</keyword>
<protein>
    <submittedName>
        <fullName evidence="3">Uncharacterized protein</fullName>
    </submittedName>
</protein>
<evidence type="ECO:0000313" key="4">
    <source>
        <dbReference type="Proteomes" id="UP000734854"/>
    </source>
</evidence>
<feature type="compositionally biased region" description="Acidic residues" evidence="1">
    <location>
        <begin position="130"/>
        <end position="144"/>
    </location>
</feature>